<comment type="similarity">
    <text evidence="10">Belongs to the drug/metabolite transporter (DMT) superfamily. Small multidrug resistance (SMR) (TC 2.A.7.1) family.</text>
</comment>
<dbReference type="InterPro" id="IPR045324">
    <property type="entry name" value="Small_multidrug_res"/>
</dbReference>
<dbReference type="GO" id="GO:1990961">
    <property type="term" value="P:xenobiotic detoxification by transmembrane export across the plasma membrane"/>
    <property type="evidence" value="ECO:0007669"/>
    <property type="project" value="UniProtKB-ARBA"/>
</dbReference>
<evidence type="ECO:0000256" key="2">
    <source>
        <dbReference type="ARBA" id="ARBA00011359"/>
    </source>
</evidence>
<evidence type="ECO:0000313" key="13">
    <source>
        <dbReference type="Proteomes" id="UP000184327"/>
    </source>
</evidence>
<dbReference type="GO" id="GO:0031460">
    <property type="term" value="P:glycine betaine transport"/>
    <property type="evidence" value="ECO:0007669"/>
    <property type="project" value="TreeGrafter"/>
</dbReference>
<organism evidence="12 13">
    <name type="scientific">Lampropedia hyalina DSM 16112</name>
    <dbReference type="NCBI Taxonomy" id="1122156"/>
    <lineage>
        <taxon>Bacteria</taxon>
        <taxon>Pseudomonadati</taxon>
        <taxon>Pseudomonadota</taxon>
        <taxon>Betaproteobacteria</taxon>
        <taxon>Burkholderiales</taxon>
        <taxon>Comamonadaceae</taxon>
        <taxon>Lampropedia</taxon>
    </lineage>
</organism>
<dbReference type="GO" id="GO:0015199">
    <property type="term" value="F:amino-acid betaine transmembrane transporter activity"/>
    <property type="evidence" value="ECO:0007669"/>
    <property type="project" value="TreeGrafter"/>
</dbReference>
<dbReference type="GO" id="GO:1903711">
    <property type="term" value="P:spermidine transmembrane transport"/>
    <property type="evidence" value="ECO:0007669"/>
    <property type="project" value="TreeGrafter"/>
</dbReference>
<accession>A0A1M4ZI81</accession>
<proteinExistence type="inferred from homology"/>
<dbReference type="GO" id="GO:0015297">
    <property type="term" value="F:antiporter activity"/>
    <property type="evidence" value="ECO:0007669"/>
    <property type="project" value="TreeGrafter"/>
</dbReference>
<dbReference type="NCBIfam" id="NF007934">
    <property type="entry name" value="PRK10650.1"/>
    <property type="match status" value="1"/>
</dbReference>
<dbReference type="STRING" id="1122156.SAMN02745117_01466"/>
<evidence type="ECO:0000256" key="9">
    <source>
        <dbReference type="ARBA" id="ARBA00023136"/>
    </source>
</evidence>
<feature type="transmembrane region" description="Helical" evidence="11">
    <location>
        <begin position="38"/>
        <end position="56"/>
    </location>
</feature>
<reference evidence="12 13" key="1">
    <citation type="submission" date="2016-11" db="EMBL/GenBank/DDBJ databases">
        <authorList>
            <person name="Jaros S."/>
            <person name="Januszkiewicz K."/>
            <person name="Wedrychowicz H."/>
        </authorList>
    </citation>
    <scope>NUCLEOTIDE SEQUENCE [LARGE SCALE GENOMIC DNA]</scope>
    <source>
        <strain evidence="12 13">DSM 16112</strain>
    </source>
</reference>
<keyword evidence="6" id="KW-0997">Cell inner membrane</keyword>
<evidence type="ECO:0000256" key="11">
    <source>
        <dbReference type="SAM" id="Phobius"/>
    </source>
</evidence>
<dbReference type="Pfam" id="PF00893">
    <property type="entry name" value="Multi_Drug_Res"/>
    <property type="match status" value="1"/>
</dbReference>
<feature type="transmembrane region" description="Helical" evidence="11">
    <location>
        <begin position="62"/>
        <end position="84"/>
    </location>
</feature>
<comment type="subcellular location">
    <subcellularLocation>
        <location evidence="1">Cell inner membrane</location>
        <topology evidence="1">Multi-pass membrane protein</topology>
    </subcellularLocation>
    <subcellularLocation>
        <location evidence="10">Cell membrane</location>
        <topology evidence="10">Multi-pass membrane protein</topology>
    </subcellularLocation>
</comment>
<dbReference type="SUPFAM" id="SSF103481">
    <property type="entry name" value="Multidrug resistance efflux transporter EmrE"/>
    <property type="match status" value="1"/>
</dbReference>
<evidence type="ECO:0000256" key="7">
    <source>
        <dbReference type="ARBA" id="ARBA00022692"/>
    </source>
</evidence>
<dbReference type="OrthoDB" id="71834at2"/>
<dbReference type="GO" id="GO:0005886">
    <property type="term" value="C:plasma membrane"/>
    <property type="evidence" value="ECO:0007669"/>
    <property type="project" value="UniProtKB-SubCell"/>
</dbReference>
<evidence type="ECO:0000256" key="10">
    <source>
        <dbReference type="RuleBase" id="RU003942"/>
    </source>
</evidence>
<feature type="transmembrane region" description="Helical" evidence="11">
    <location>
        <begin position="6"/>
        <end position="26"/>
    </location>
</feature>
<dbReference type="EMBL" id="FQUZ01000014">
    <property type="protein sequence ID" value="SHF17685.1"/>
    <property type="molecule type" value="Genomic_DNA"/>
</dbReference>
<dbReference type="InterPro" id="IPR037185">
    <property type="entry name" value="EmrE-like"/>
</dbReference>
<evidence type="ECO:0000256" key="5">
    <source>
        <dbReference type="ARBA" id="ARBA00022475"/>
    </source>
</evidence>
<gene>
    <name evidence="12" type="ORF">SAMN02745117_01466</name>
</gene>
<dbReference type="RefSeq" id="WP_073356043.1">
    <property type="nucleotide sequence ID" value="NZ_FQUZ01000014.1"/>
</dbReference>
<dbReference type="GO" id="GO:0015220">
    <property type="term" value="F:choline transmembrane transporter activity"/>
    <property type="evidence" value="ECO:0007669"/>
    <property type="project" value="TreeGrafter"/>
</dbReference>
<dbReference type="PANTHER" id="PTHR30561">
    <property type="entry name" value="SMR FAMILY PROTON-DEPENDENT DRUG EFFLUX TRANSPORTER SUGE"/>
    <property type="match status" value="1"/>
</dbReference>
<comment type="subunit">
    <text evidence="2">Forms a complex with MdtJ.</text>
</comment>
<keyword evidence="7 10" id="KW-0812">Transmembrane</keyword>
<evidence type="ECO:0000256" key="8">
    <source>
        <dbReference type="ARBA" id="ARBA00022989"/>
    </source>
</evidence>
<sequence>MQNAQWIHYAFMTLAIFLEVAANIFIKYSDGFRRRWMGASGIACILASFTALSQAVKGIDLSIAYALWGGTGILLTTIAALILFQQKLSRTGWLGIASIVVGISLLKLA</sequence>
<protein>
    <recommendedName>
        <fullName evidence="3">Spermidine export protein MdtI</fullName>
    </recommendedName>
</protein>
<keyword evidence="5" id="KW-1003">Cell membrane</keyword>
<evidence type="ECO:0000256" key="3">
    <source>
        <dbReference type="ARBA" id="ARBA00021114"/>
    </source>
</evidence>
<keyword evidence="9 11" id="KW-0472">Membrane</keyword>
<dbReference type="Proteomes" id="UP000184327">
    <property type="component" value="Unassembled WGS sequence"/>
</dbReference>
<evidence type="ECO:0000313" key="12">
    <source>
        <dbReference type="EMBL" id="SHF17685.1"/>
    </source>
</evidence>
<keyword evidence="8 11" id="KW-1133">Transmembrane helix</keyword>
<dbReference type="InterPro" id="IPR000390">
    <property type="entry name" value="Small_drug/metabolite_transptr"/>
</dbReference>
<evidence type="ECO:0000256" key="6">
    <source>
        <dbReference type="ARBA" id="ARBA00022519"/>
    </source>
</evidence>
<evidence type="ECO:0000256" key="4">
    <source>
        <dbReference type="ARBA" id="ARBA00022448"/>
    </source>
</evidence>
<name>A0A1M4ZI81_9BURK</name>
<keyword evidence="13" id="KW-1185">Reference proteome</keyword>
<keyword evidence="4" id="KW-0813">Transport</keyword>
<evidence type="ECO:0000256" key="1">
    <source>
        <dbReference type="ARBA" id="ARBA00004429"/>
    </source>
</evidence>
<dbReference type="PANTHER" id="PTHR30561:SF6">
    <property type="entry name" value="SPERMIDINE EXPORT PROTEIN MDTI"/>
    <property type="match status" value="1"/>
</dbReference>
<dbReference type="AlphaFoldDB" id="A0A1M4ZI81"/>
<dbReference type="FunFam" id="1.10.3730.20:FF:000001">
    <property type="entry name" value="Quaternary ammonium compound resistance transporter SugE"/>
    <property type="match status" value="1"/>
</dbReference>
<dbReference type="Gene3D" id="1.10.3730.20">
    <property type="match status" value="1"/>
</dbReference>